<dbReference type="Gene3D" id="3.40.50.720">
    <property type="entry name" value="NAD(P)-binding Rossmann-like Domain"/>
    <property type="match status" value="1"/>
</dbReference>
<dbReference type="EMBL" id="JAAGOH010000023">
    <property type="protein sequence ID" value="NDY92878.1"/>
    <property type="molecule type" value="Genomic_DNA"/>
</dbReference>
<feature type="transmembrane region" description="Helical" evidence="7">
    <location>
        <begin position="6"/>
        <end position="26"/>
    </location>
</feature>
<dbReference type="Pfam" id="PF02254">
    <property type="entry name" value="TrkA_N"/>
    <property type="match status" value="1"/>
</dbReference>
<dbReference type="SUPFAM" id="SSF51735">
    <property type="entry name" value="NAD(P)-binding Rossmann-fold domains"/>
    <property type="match status" value="1"/>
</dbReference>
<evidence type="ECO:0000256" key="6">
    <source>
        <dbReference type="ARBA" id="ARBA00023136"/>
    </source>
</evidence>
<evidence type="ECO:0000313" key="10">
    <source>
        <dbReference type="EMBL" id="NDY92878.1"/>
    </source>
</evidence>
<evidence type="ECO:0000313" key="11">
    <source>
        <dbReference type="Proteomes" id="UP000484255"/>
    </source>
</evidence>
<dbReference type="InterPro" id="IPR036291">
    <property type="entry name" value="NAD(P)-bd_dom_sf"/>
</dbReference>
<keyword evidence="6 7" id="KW-0472">Membrane</keyword>
<comment type="similarity">
    <text evidence="2">Belongs to the monovalent cation:proton antiporter 2 (CPA2) transporter (TC 2.A.37) family.</text>
</comment>
<dbReference type="InterPro" id="IPR006153">
    <property type="entry name" value="Cation/H_exchanger_TM"/>
</dbReference>
<evidence type="ECO:0000256" key="7">
    <source>
        <dbReference type="SAM" id="Phobius"/>
    </source>
</evidence>
<evidence type="ECO:0000256" key="3">
    <source>
        <dbReference type="ARBA" id="ARBA00022448"/>
    </source>
</evidence>
<dbReference type="RefSeq" id="WP_163458928.1">
    <property type="nucleotide sequence ID" value="NZ_JAAGOH010000023.1"/>
</dbReference>
<feature type="transmembrane region" description="Helical" evidence="7">
    <location>
        <begin position="309"/>
        <end position="331"/>
    </location>
</feature>
<evidence type="ECO:0000256" key="1">
    <source>
        <dbReference type="ARBA" id="ARBA00004141"/>
    </source>
</evidence>
<dbReference type="GO" id="GO:0015297">
    <property type="term" value="F:antiporter activity"/>
    <property type="evidence" value="ECO:0007669"/>
    <property type="project" value="InterPro"/>
</dbReference>
<feature type="transmembrane region" description="Helical" evidence="7">
    <location>
        <begin position="279"/>
        <end position="297"/>
    </location>
</feature>
<accession>A0A7C9TL03</accession>
<feature type="transmembrane region" description="Helical" evidence="7">
    <location>
        <begin position="230"/>
        <end position="259"/>
    </location>
</feature>
<evidence type="ECO:0000256" key="5">
    <source>
        <dbReference type="ARBA" id="ARBA00022989"/>
    </source>
</evidence>
<keyword evidence="3" id="KW-0813">Transport</keyword>
<feature type="transmembrane region" description="Helical" evidence="7">
    <location>
        <begin position="337"/>
        <end position="360"/>
    </location>
</feature>
<feature type="transmembrane region" description="Helical" evidence="7">
    <location>
        <begin position="57"/>
        <end position="76"/>
    </location>
</feature>
<feature type="transmembrane region" description="Helical" evidence="7">
    <location>
        <begin position="33"/>
        <end position="51"/>
    </location>
</feature>
<comment type="subcellular location">
    <subcellularLocation>
        <location evidence="1">Membrane</location>
        <topology evidence="1">Multi-pass membrane protein</topology>
    </subcellularLocation>
</comment>
<dbReference type="InterPro" id="IPR038770">
    <property type="entry name" value="Na+/solute_symporter_sf"/>
</dbReference>
<dbReference type="GO" id="GO:1902600">
    <property type="term" value="P:proton transmembrane transport"/>
    <property type="evidence" value="ECO:0007669"/>
    <property type="project" value="InterPro"/>
</dbReference>
<dbReference type="Pfam" id="PF00999">
    <property type="entry name" value="Na_H_Exchanger"/>
    <property type="match status" value="1"/>
</dbReference>
<comment type="caution">
    <text evidence="10">The sequence shown here is derived from an EMBL/GenBank/DDBJ whole genome shotgun (WGS) entry which is preliminary data.</text>
</comment>
<evidence type="ECO:0000256" key="2">
    <source>
        <dbReference type="ARBA" id="ARBA00005551"/>
    </source>
</evidence>
<dbReference type="PANTHER" id="PTHR42751:SF1">
    <property type="entry name" value="CATION_PROTON ANTIPORTER YBAL-RELATED"/>
    <property type="match status" value="1"/>
</dbReference>
<feature type="transmembrane region" description="Helical" evidence="7">
    <location>
        <begin position="88"/>
        <end position="110"/>
    </location>
</feature>
<evidence type="ECO:0000259" key="8">
    <source>
        <dbReference type="Pfam" id="PF00999"/>
    </source>
</evidence>
<evidence type="ECO:0000259" key="9">
    <source>
        <dbReference type="Pfam" id="PF02254"/>
    </source>
</evidence>
<keyword evidence="4 7" id="KW-0812">Transmembrane</keyword>
<organism evidence="10 11">
    <name type="scientific">Ideonella livida</name>
    <dbReference type="NCBI Taxonomy" id="2707176"/>
    <lineage>
        <taxon>Bacteria</taxon>
        <taxon>Pseudomonadati</taxon>
        <taxon>Pseudomonadota</taxon>
        <taxon>Betaproteobacteria</taxon>
        <taxon>Burkholderiales</taxon>
        <taxon>Sphaerotilaceae</taxon>
        <taxon>Ideonella</taxon>
    </lineage>
</organism>
<reference evidence="10 11" key="1">
    <citation type="submission" date="2020-02" db="EMBL/GenBank/DDBJ databases">
        <title>Ideonella bacterium strain TBM-1.</title>
        <authorList>
            <person name="Chen W.-M."/>
        </authorList>
    </citation>
    <scope>NUCLEOTIDE SEQUENCE [LARGE SCALE GENOMIC DNA]</scope>
    <source>
        <strain evidence="10 11">TBM-1</strain>
    </source>
</reference>
<keyword evidence="5 7" id="KW-1133">Transmembrane helix</keyword>
<dbReference type="InterPro" id="IPR003148">
    <property type="entry name" value="RCK_N"/>
</dbReference>
<evidence type="ECO:0000256" key="4">
    <source>
        <dbReference type="ARBA" id="ARBA00022692"/>
    </source>
</evidence>
<dbReference type="GO" id="GO:0016020">
    <property type="term" value="C:membrane"/>
    <property type="evidence" value="ECO:0007669"/>
    <property type="project" value="UniProtKB-SubCell"/>
</dbReference>
<feature type="transmembrane region" description="Helical" evidence="7">
    <location>
        <begin position="372"/>
        <end position="394"/>
    </location>
</feature>
<dbReference type="PANTHER" id="PTHR42751">
    <property type="entry name" value="SODIUM/HYDROGEN EXCHANGER FAMILY/TRKA DOMAIN PROTEIN"/>
    <property type="match status" value="1"/>
</dbReference>
<dbReference type="AlphaFoldDB" id="A0A7C9TL03"/>
<dbReference type="GO" id="GO:0006813">
    <property type="term" value="P:potassium ion transport"/>
    <property type="evidence" value="ECO:0007669"/>
    <property type="project" value="InterPro"/>
</dbReference>
<name>A0A7C9TL03_9BURK</name>
<dbReference type="Proteomes" id="UP000484255">
    <property type="component" value="Unassembled WGS sequence"/>
</dbReference>
<sequence>MPHAISLITTLAAAFGLALILGFAAVRLRLPALLGYLLAGVVIGPFTPGFVADTALAGQLAEIGVMLLMFGVGLHFSLDDLLAVRKVAVPGAVVQMGVATALGAGLALAWGWSPAGAVVFGLTLSVASTVVMLKALESQGLLASGHGRIAVGWLVVEDLAMVLVLVLLPPLAGLVGGGPAPAGASGQPLWATLGRTLLAVAAFVGLMLLAGRRALPWLLWQVARTGSRELFTLAVVAAAVGIAVGSALLFGVSFALGAFFAGMVLRESPFSHRAAEESLPLRDAFAVLFFVSVGMLFDPRVLLQQPLQVLGVVAVVVVGKFVAAAGLVLLLRYPLNTALIVAASLAQVGEFSFILVGLGIHLGVLPQAAQNLVLAGALVSIALNPLAFAAAAPLGRWIRERSALARQLEARHDPLAALPADTAPTALRGHVVVVGGDGPALPLIEGLRQAGQPCVVVDARREVVELWRGQGQPAVLGECAEAATLVQAHVAHARLLVMPRPQAPDVPGLVATARTLQPRIGLLLAAQDEQEALRLAHEVAAQGEHPAGVVLEASALLAQALLRQALAASAAPHVSPQG</sequence>
<keyword evidence="11" id="KW-1185">Reference proteome</keyword>
<feature type="transmembrane region" description="Helical" evidence="7">
    <location>
        <begin position="188"/>
        <end position="209"/>
    </location>
</feature>
<feature type="domain" description="RCK N-terminal" evidence="9">
    <location>
        <begin position="431"/>
        <end position="533"/>
    </location>
</feature>
<gene>
    <name evidence="10" type="ORF">G3A44_16925</name>
</gene>
<feature type="transmembrane region" description="Helical" evidence="7">
    <location>
        <begin position="148"/>
        <end position="168"/>
    </location>
</feature>
<protein>
    <submittedName>
        <fullName evidence="10">Sodium:proton antiporter</fullName>
    </submittedName>
</protein>
<proteinExistence type="inferred from homology"/>
<feature type="domain" description="Cation/H+ exchanger transmembrane" evidence="8">
    <location>
        <begin position="18"/>
        <end position="388"/>
    </location>
</feature>
<dbReference type="Gene3D" id="1.20.1530.20">
    <property type="match status" value="1"/>
</dbReference>
<feature type="transmembrane region" description="Helical" evidence="7">
    <location>
        <begin position="116"/>
        <end position="136"/>
    </location>
</feature>